<evidence type="ECO:0000313" key="3">
    <source>
        <dbReference type="EMBL" id="MCY1006740.1"/>
    </source>
</evidence>
<evidence type="ECO:0000256" key="1">
    <source>
        <dbReference type="SAM" id="MobiDB-lite"/>
    </source>
</evidence>
<dbReference type="InterPro" id="IPR048955">
    <property type="entry name" value="Cip1-like_core"/>
</dbReference>
<feature type="region of interest" description="Disordered" evidence="1">
    <location>
        <begin position="38"/>
        <end position="110"/>
    </location>
</feature>
<evidence type="ECO:0000259" key="2">
    <source>
        <dbReference type="Pfam" id="PF21340"/>
    </source>
</evidence>
<organism evidence="3 4">
    <name type="scientific">Nannocystis pusilla</name>
    <dbReference type="NCBI Taxonomy" id="889268"/>
    <lineage>
        <taxon>Bacteria</taxon>
        <taxon>Pseudomonadati</taxon>
        <taxon>Myxococcota</taxon>
        <taxon>Polyangia</taxon>
        <taxon>Nannocystales</taxon>
        <taxon>Nannocystaceae</taxon>
        <taxon>Nannocystis</taxon>
    </lineage>
</organism>
<protein>
    <recommendedName>
        <fullName evidence="2">Cip1-like core domain-containing protein</fullName>
    </recommendedName>
</protein>
<accession>A0A9X3EMX3</accession>
<name>A0A9X3EMX3_9BACT</name>
<dbReference type="AlphaFoldDB" id="A0A9X3EMX3"/>
<reference evidence="3" key="1">
    <citation type="submission" date="2022-11" db="EMBL/GenBank/DDBJ databases">
        <title>Minimal conservation of predation-associated metabolite biosynthetic gene clusters underscores biosynthetic potential of Myxococcota including descriptions for ten novel species: Archangium lansinium sp. nov., Myxococcus landrumus sp. nov., Nannocystis bai.</title>
        <authorList>
            <person name="Ahearne A."/>
            <person name="Stevens C."/>
            <person name="Phillips K."/>
        </authorList>
    </citation>
    <scope>NUCLEOTIDE SEQUENCE</scope>
    <source>
        <strain evidence="3">Na p29</strain>
    </source>
</reference>
<comment type="caution">
    <text evidence="3">The sequence shown here is derived from an EMBL/GenBank/DDBJ whole genome shotgun (WGS) entry which is preliminary data.</text>
</comment>
<dbReference type="Proteomes" id="UP001150924">
    <property type="component" value="Unassembled WGS sequence"/>
</dbReference>
<feature type="domain" description="Cip1-like core" evidence="2">
    <location>
        <begin position="133"/>
        <end position="338"/>
    </location>
</feature>
<feature type="compositionally biased region" description="Low complexity" evidence="1">
    <location>
        <begin position="40"/>
        <end position="109"/>
    </location>
</feature>
<keyword evidence="4" id="KW-1185">Reference proteome</keyword>
<dbReference type="RefSeq" id="WP_267769090.1">
    <property type="nucleotide sequence ID" value="NZ_JAPNKE010000002.1"/>
</dbReference>
<dbReference type="Pfam" id="PF21340">
    <property type="entry name" value="Polysacc_lyase-like"/>
    <property type="match status" value="1"/>
</dbReference>
<dbReference type="EMBL" id="JAPNKE010000002">
    <property type="protein sequence ID" value="MCY1006740.1"/>
    <property type="molecule type" value="Genomic_DNA"/>
</dbReference>
<sequence length="346" mass="35362">MAETPGTLQVARERARGLGRAARAMGWLLPALTACGQAPADSASEGTSAATTTSSTTGTTTPEPDTSTGTSTSTGTPTSTSPTTTTAGTTAAATTGETTGTTDASTTEAPVEGCADLPLCDDFESAAAGGMPDPSLWMVTSPNCSGTGTLAIDGAVAHTGMQSLRVDGGGGYCDHVFVANTEAIAAIGPQVYGRLWVRFEAALGQGHVTFVTLRDSADGGGKDLRMGGQSTILMWNRESDDATLPALSPAGIALSVAPTPGEWTCVEFLIDSAAPGLTTWVDGTEVPGLVIDGEPTPDVDQQWLSKPDWQPSLVDFKLGWESYGGQTMTLYFDDVALAGERIGCEP</sequence>
<dbReference type="Gene3D" id="2.60.120.200">
    <property type="match status" value="1"/>
</dbReference>
<evidence type="ECO:0000313" key="4">
    <source>
        <dbReference type="Proteomes" id="UP001150924"/>
    </source>
</evidence>
<proteinExistence type="predicted"/>
<gene>
    <name evidence="3" type="ORF">OV079_14500</name>
</gene>